<keyword evidence="2" id="KW-1185">Reference proteome</keyword>
<gene>
    <name evidence="1" type="ORF">BXY64_4040</name>
</gene>
<dbReference type="AlphaFoldDB" id="A0A419WKU8"/>
<evidence type="ECO:0000313" key="1">
    <source>
        <dbReference type="EMBL" id="RKD96052.1"/>
    </source>
</evidence>
<protein>
    <submittedName>
        <fullName evidence="1">Uncharacterized protein</fullName>
    </submittedName>
</protein>
<sequence>MRKDLLSLLDGKSNLWKRLMLDYPAKLEKELTEEDEELQVFLYYSVMALDTCFEPSGEEKLFDLDVYQIDPVDLMFSFRDIVESLMCFYFFQHGYHPYLVKRYVEIRSKIHPGNGGENYIKSMFENASTIGSITRDCFLNLSEYFDIPQTDEKVMQLFCILQTYYDQIKKGLKKNDKSSTKGLYLIKYAYDMDNNSSC</sequence>
<dbReference type="Proteomes" id="UP000284531">
    <property type="component" value="Unassembled WGS sequence"/>
</dbReference>
<dbReference type="OrthoDB" id="9820590at2"/>
<name>A0A419WKU8_9BACT</name>
<dbReference type="EMBL" id="RAPQ01000013">
    <property type="protein sequence ID" value="RKD96052.1"/>
    <property type="molecule type" value="Genomic_DNA"/>
</dbReference>
<evidence type="ECO:0000313" key="2">
    <source>
        <dbReference type="Proteomes" id="UP000284531"/>
    </source>
</evidence>
<comment type="caution">
    <text evidence="1">The sequence shown here is derived from an EMBL/GenBank/DDBJ whole genome shotgun (WGS) entry which is preliminary data.</text>
</comment>
<dbReference type="RefSeq" id="WP_147376051.1">
    <property type="nucleotide sequence ID" value="NZ_RAPQ01000013.1"/>
</dbReference>
<accession>A0A419WKU8</accession>
<proteinExistence type="predicted"/>
<reference evidence="1 2" key="1">
    <citation type="submission" date="2018-09" db="EMBL/GenBank/DDBJ databases">
        <title>Genomic Encyclopedia of Archaeal and Bacterial Type Strains, Phase II (KMG-II): from individual species to whole genera.</title>
        <authorList>
            <person name="Goeker M."/>
        </authorList>
    </citation>
    <scope>NUCLEOTIDE SEQUENCE [LARGE SCALE GENOMIC DNA]</scope>
    <source>
        <strain evidence="1 2">DSM 21950</strain>
    </source>
</reference>
<organism evidence="1 2">
    <name type="scientific">Marinifilum flexuosum</name>
    <dbReference type="NCBI Taxonomy" id="1117708"/>
    <lineage>
        <taxon>Bacteria</taxon>
        <taxon>Pseudomonadati</taxon>
        <taxon>Bacteroidota</taxon>
        <taxon>Bacteroidia</taxon>
        <taxon>Marinilabiliales</taxon>
        <taxon>Marinifilaceae</taxon>
    </lineage>
</organism>